<keyword evidence="3" id="KW-1185">Reference proteome</keyword>
<dbReference type="RefSeq" id="WP_204912676.1">
    <property type="nucleotide sequence ID" value="NZ_BAAAYR010000001.1"/>
</dbReference>
<evidence type="ECO:0000313" key="3">
    <source>
        <dbReference type="Proteomes" id="UP001500767"/>
    </source>
</evidence>
<dbReference type="EMBL" id="BAAAYR010000001">
    <property type="protein sequence ID" value="GAA3550490.1"/>
    <property type="molecule type" value="Genomic_DNA"/>
</dbReference>
<feature type="transmembrane region" description="Helical" evidence="1">
    <location>
        <begin position="12"/>
        <end position="34"/>
    </location>
</feature>
<proteinExistence type="predicted"/>
<evidence type="ECO:0000313" key="2">
    <source>
        <dbReference type="EMBL" id="GAA3550490.1"/>
    </source>
</evidence>
<name>A0ABP6WHU6_9ACTN</name>
<sequence>MAERDTLIRSMHDLGAAAWFGGGLMGAVGLNGAADAAKDPTERTRLSSIGWAKWTPWQVAAVGVHAVGGIGLLVSNRRRSRQQPGATANNVVKIIVTAAAAGVTAYSGVLGAKVAKHADEGAAGSVTPGSTSSAELASAQRQLKVCQWAIPALSGTLIVLGAIHGEQQRGVAGLLDLGSDEVLHGVKQAVRKVL</sequence>
<protein>
    <submittedName>
        <fullName evidence="2">Uncharacterized protein</fullName>
    </submittedName>
</protein>
<reference evidence="3" key="1">
    <citation type="journal article" date="2019" name="Int. J. Syst. Evol. Microbiol.">
        <title>The Global Catalogue of Microorganisms (GCM) 10K type strain sequencing project: providing services to taxonomists for standard genome sequencing and annotation.</title>
        <authorList>
            <consortium name="The Broad Institute Genomics Platform"/>
            <consortium name="The Broad Institute Genome Sequencing Center for Infectious Disease"/>
            <person name="Wu L."/>
            <person name="Ma J."/>
        </authorList>
    </citation>
    <scope>NUCLEOTIDE SEQUENCE [LARGE SCALE GENOMIC DNA]</scope>
    <source>
        <strain evidence="3">JCM 16540</strain>
    </source>
</reference>
<evidence type="ECO:0000256" key="1">
    <source>
        <dbReference type="SAM" id="Phobius"/>
    </source>
</evidence>
<accession>A0ABP6WHU6</accession>
<keyword evidence="1" id="KW-0812">Transmembrane</keyword>
<comment type="caution">
    <text evidence="2">The sequence shown here is derived from an EMBL/GenBank/DDBJ whole genome shotgun (WGS) entry which is preliminary data.</text>
</comment>
<organism evidence="2 3">
    <name type="scientific">Microlunatus spumicola</name>
    <dbReference type="NCBI Taxonomy" id="81499"/>
    <lineage>
        <taxon>Bacteria</taxon>
        <taxon>Bacillati</taxon>
        <taxon>Actinomycetota</taxon>
        <taxon>Actinomycetes</taxon>
        <taxon>Propionibacteriales</taxon>
        <taxon>Propionibacteriaceae</taxon>
        <taxon>Microlunatus</taxon>
    </lineage>
</organism>
<keyword evidence="1" id="KW-0472">Membrane</keyword>
<gene>
    <name evidence="2" type="ORF">GCM10022197_01680</name>
</gene>
<keyword evidence="1" id="KW-1133">Transmembrane helix</keyword>
<dbReference type="Proteomes" id="UP001500767">
    <property type="component" value="Unassembled WGS sequence"/>
</dbReference>
<feature type="transmembrane region" description="Helical" evidence="1">
    <location>
        <begin position="54"/>
        <end position="74"/>
    </location>
</feature>